<evidence type="ECO:0000313" key="3">
    <source>
        <dbReference type="Proteomes" id="UP000664203"/>
    </source>
</evidence>
<reference evidence="2" key="1">
    <citation type="submission" date="2021-03" db="EMBL/GenBank/DDBJ databases">
        <authorList>
            <person name="Tagirdzhanova G."/>
        </authorList>
    </citation>
    <scope>NUCLEOTIDE SEQUENCE</scope>
</reference>
<proteinExistence type="predicted"/>
<dbReference type="Proteomes" id="UP000664203">
    <property type="component" value="Unassembled WGS sequence"/>
</dbReference>
<evidence type="ECO:0000313" key="2">
    <source>
        <dbReference type="EMBL" id="CAF9929858.1"/>
    </source>
</evidence>
<gene>
    <name evidence="2" type="ORF">ALECFALPRED_004469</name>
</gene>
<name>A0A8H3ISC9_9LECA</name>
<comment type="caution">
    <text evidence="2">The sequence shown here is derived from an EMBL/GenBank/DDBJ whole genome shotgun (WGS) entry which is preliminary data.</text>
</comment>
<sequence length="178" mass="19155">MTIPSTIWSCWESPELESPPSLLAFVCDGTDTEDDGIADETIPFESAVCEERPPEVEVVVAPVALATGTSTEPAVTVVVDVASEFPSAILPYINIICGSGIAREAFRKELNDDSLSTGSDEAGIDWKRDSGIYGALLVAIKVEELSDLALRKCGTDEEGDAEDMADAHVKRQHSERRQ</sequence>
<evidence type="ECO:0000256" key="1">
    <source>
        <dbReference type="SAM" id="MobiDB-lite"/>
    </source>
</evidence>
<organism evidence="2 3">
    <name type="scientific">Alectoria fallacina</name>
    <dbReference type="NCBI Taxonomy" id="1903189"/>
    <lineage>
        <taxon>Eukaryota</taxon>
        <taxon>Fungi</taxon>
        <taxon>Dikarya</taxon>
        <taxon>Ascomycota</taxon>
        <taxon>Pezizomycotina</taxon>
        <taxon>Lecanoromycetes</taxon>
        <taxon>OSLEUM clade</taxon>
        <taxon>Lecanoromycetidae</taxon>
        <taxon>Lecanorales</taxon>
        <taxon>Lecanorineae</taxon>
        <taxon>Parmeliaceae</taxon>
        <taxon>Alectoria</taxon>
    </lineage>
</organism>
<accession>A0A8H3ISC9</accession>
<dbReference type="AlphaFoldDB" id="A0A8H3ISC9"/>
<dbReference type="EMBL" id="CAJPDR010000274">
    <property type="protein sequence ID" value="CAF9929858.1"/>
    <property type="molecule type" value="Genomic_DNA"/>
</dbReference>
<feature type="region of interest" description="Disordered" evidence="1">
    <location>
        <begin position="155"/>
        <end position="178"/>
    </location>
</feature>
<keyword evidence="3" id="KW-1185">Reference proteome</keyword>
<protein>
    <submittedName>
        <fullName evidence="2">Uncharacterized protein</fullName>
    </submittedName>
</protein>